<dbReference type="PANTHER" id="PTHR43400:SF7">
    <property type="entry name" value="FAD-DEPENDENT OXIDOREDUCTASE 2 FAD BINDING DOMAIN-CONTAINING PROTEIN"/>
    <property type="match status" value="1"/>
</dbReference>
<organism evidence="6 7">
    <name type="scientific">Lentzea atacamensis</name>
    <dbReference type="NCBI Taxonomy" id="531938"/>
    <lineage>
        <taxon>Bacteria</taxon>
        <taxon>Bacillati</taxon>
        <taxon>Actinomycetota</taxon>
        <taxon>Actinomycetes</taxon>
        <taxon>Pseudonocardiales</taxon>
        <taxon>Pseudonocardiaceae</taxon>
        <taxon>Lentzea</taxon>
    </lineage>
</organism>
<dbReference type="InterPro" id="IPR050315">
    <property type="entry name" value="FAD-oxidoreductase_2"/>
</dbReference>
<evidence type="ECO:0000313" key="7">
    <source>
        <dbReference type="Proteomes" id="UP000246005"/>
    </source>
</evidence>
<sequence length="492" mass="52552">MHNGQRGADEWQVIVVGAGNAGLCAGVAALQAGATSVAVLDAAPKNLRGGNSSLTRTMRFAWRGSSFIASLLGEAHRGRVDEILAGQQGYTEEQYLEDWLRVSGDQVDVALIKSIIDRSNSTIAWMRDFGQRWAPRPKPLPGDVPIVLDGGGEGLQNRNFTQFERLGGTILYDSRVTGFEKAPDGRYLIRGPGTVFPLFADSLVLASAGFEANPRMREHHLGEQWRNVKLRGVPFNDGAPLAAAIEFGADTAGSWEECHATPQGIKLPDYMLPGQMHKSHGLARYAFPWGIVVNRHGRRFFDESGEYSNLSYVTLGQNILKQPDGIAFQIFDNKVVEAGVLPDGYLGDPTAVVAESIEEGARRLGIDVENLVAEVRRLNSEGNDTVPATRDATTRTPKRLDTPPFLFSPVVCGLTFTYGGLSVTANAEVRGGGEPIDGLYAAGVIVGGLYHHGYPGGTGLMAGAVLGRAAGMAAAAHAIRMGGTTSADNLAR</sequence>
<comment type="caution">
    <text evidence="6">The sequence shown here is derived from an EMBL/GenBank/DDBJ whole genome shotgun (WGS) entry which is preliminary data.</text>
</comment>
<dbReference type="SUPFAM" id="SSF56425">
    <property type="entry name" value="Succinate dehydrogenase/fumarate reductase flavoprotein, catalytic domain"/>
    <property type="match status" value="1"/>
</dbReference>
<keyword evidence="3" id="KW-0274">FAD</keyword>
<gene>
    <name evidence="6" type="ORF">C8D88_10654</name>
</gene>
<dbReference type="GO" id="GO:0033765">
    <property type="term" value="F:steroid dehydrogenase activity, acting on the CH-CH group of donors"/>
    <property type="evidence" value="ECO:0007669"/>
    <property type="project" value="UniProtKB-ARBA"/>
</dbReference>
<dbReference type="EMBL" id="QGHB01000006">
    <property type="protein sequence ID" value="PWK85426.1"/>
    <property type="molecule type" value="Genomic_DNA"/>
</dbReference>
<evidence type="ECO:0000256" key="2">
    <source>
        <dbReference type="ARBA" id="ARBA00022630"/>
    </source>
</evidence>
<name>A0A316HXH6_9PSEU</name>
<dbReference type="InterPro" id="IPR036188">
    <property type="entry name" value="FAD/NAD-bd_sf"/>
</dbReference>
<keyword evidence="2" id="KW-0285">Flavoprotein</keyword>
<proteinExistence type="predicted"/>
<evidence type="ECO:0000313" key="6">
    <source>
        <dbReference type="EMBL" id="PWK85426.1"/>
    </source>
</evidence>
<dbReference type="Gene3D" id="3.90.700.10">
    <property type="entry name" value="Succinate dehydrogenase/fumarate reductase flavoprotein, catalytic domain"/>
    <property type="match status" value="1"/>
</dbReference>
<dbReference type="Pfam" id="PF00890">
    <property type="entry name" value="FAD_binding_2"/>
    <property type="match status" value="1"/>
</dbReference>
<dbReference type="SUPFAM" id="SSF51905">
    <property type="entry name" value="FAD/NAD(P)-binding domain"/>
    <property type="match status" value="1"/>
</dbReference>
<evidence type="ECO:0000256" key="3">
    <source>
        <dbReference type="ARBA" id="ARBA00022827"/>
    </source>
</evidence>
<protein>
    <submittedName>
        <fullName evidence="6">Tricarballylate dehydrogenase</fullName>
    </submittedName>
</protein>
<dbReference type="Gene3D" id="3.50.50.60">
    <property type="entry name" value="FAD/NAD(P)-binding domain"/>
    <property type="match status" value="1"/>
</dbReference>
<feature type="domain" description="FAD-dependent oxidoreductase 2 FAD-binding" evidence="5">
    <location>
        <begin position="13"/>
        <end position="457"/>
    </location>
</feature>
<comment type="cofactor">
    <cofactor evidence="1">
        <name>FAD</name>
        <dbReference type="ChEBI" id="CHEBI:57692"/>
    </cofactor>
</comment>
<dbReference type="AlphaFoldDB" id="A0A316HXH6"/>
<evidence type="ECO:0000256" key="1">
    <source>
        <dbReference type="ARBA" id="ARBA00001974"/>
    </source>
</evidence>
<keyword evidence="4" id="KW-0560">Oxidoreductase</keyword>
<evidence type="ECO:0000256" key="4">
    <source>
        <dbReference type="ARBA" id="ARBA00023002"/>
    </source>
</evidence>
<accession>A0A316HXH6</accession>
<evidence type="ECO:0000259" key="5">
    <source>
        <dbReference type="Pfam" id="PF00890"/>
    </source>
</evidence>
<dbReference type="Proteomes" id="UP000246005">
    <property type="component" value="Unassembled WGS sequence"/>
</dbReference>
<reference evidence="6 7" key="1">
    <citation type="submission" date="2018-05" db="EMBL/GenBank/DDBJ databases">
        <title>Genomic Encyclopedia of Type Strains, Phase IV (KMG-IV): sequencing the most valuable type-strain genomes for metagenomic binning, comparative biology and taxonomic classification.</title>
        <authorList>
            <person name="Goeker M."/>
        </authorList>
    </citation>
    <scope>NUCLEOTIDE SEQUENCE [LARGE SCALE GENOMIC DNA]</scope>
    <source>
        <strain evidence="6 7">DSM 45480</strain>
    </source>
</reference>
<dbReference type="NCBIfam" id="NF006130">
    <property type="entry name" value="PRK08274.1"/>
    <property type="match status" value="1"/>
</dbReference>
<dbReference type="InterPro" id="IPR027477">
    <property type="entry name" value="Succ_DH/fumarate_Rdtase_cat_sf"/>
</dbReference>
<dbReference type="InterPro" id="IPR003953">
    <property type="entry name" value="FAD-dep_OxRdtase_2_FAD-bd"/>
</dbReference>
<dbReference type="PANTHER" id="PTHR43400">
    <property type="entry name" value="FUMARATE REDUCTASE"/>
    <property type="match status" value="1"/>
</dbReference>